<dbReference type="PANTHER" id="PTHR43355">
    <property type="entry name" value="FLAVIN REDUCTASE (NADPH)"/>
    <property type="match status" value="1"/>
</dbReference>
<evidence type="ECO:0000259" key="1">
    <source>
        <dbReference type="Pfam" id="PF13460"/>
    </source>
</evidence>
<sequence>MKVTVFGASGGIGKFVLQHALAEGYQVVAYVRNAAKLTVAHSNLTVLQGELSDDGSIRKAVANSDAVISALGPSMSPKAKGYPVFEGHEHIIRAMKKEKVRRLITLATPSVAFEKDKPALITKLPTLMAKAFLPRAYREIVLIGKLVRQSDLDWTVVRIVAPKDRPAAGRLTLRLANKKSSFPYPERISPCLWSSK</sequence>
<dbReference type="Gene3D" id="3.40.50.720">
    <property type="entry name" value="NAD(P)-binding Rossmann-like Domain"/>
    <property type="match status" value="1"/>
</dbReference>
<organism evidence="2 3">
    <name type="scientific">Paenibacillus popilliae ATCC 14706</name>
    <dbReference type="NCBI Taxonomy" id="1212764"/>
    <lineage>
        <taxon>Bacteria</taxon>
        <taxon>Bacillati</taxon>
        <taxon>Bacillota</taxon>
        <taxon>Bacilli</taxon>
        <taxon>Bacillales</taxon>
        <taxon>Paenibacillaceae</taxon>
        <taxon>Paenibacillus</taxon>
    </lineage>
</organism>
<reference evidence="2 3" key="1">
    <citation type="submission" date="2012-10" db="EMBL/GenBank/DDBJ databases">
        <title>Draft Genome Sequence of Paenibacillus popilliae ATCC 14706T.</title>
        <authorList>
            <person name="Iiyama K."/>
            <person name="Mori K."/>
            <person name="Mon H."/>
            <person name="Chieda Y."/>
            <person name="Lee J.M."/>
            <person name="Kusakabe T."/>
            <person name="Tashiro K."/>
            <person name="Asano S."/>
            <person name="Yasunaga-Aoki C."/>
            <person name="Shimizu S."/>
        </authorList>
    </citation>
    <scope>NUCLEOTIDE SEQUENCE [LARGE SCALE GENOMIC DNA]</scope>
    <source>
        <strain evidence="2 3">ATCC 14706</strain>
    </source>
</reference>
<gene>
    <name evidence="2" type="ORF">PPOP_2458</name>
</gene>
<name>M9LQG1_PAEPP</name>
<proteinExistence type="predicted"/>
<dbReference type="Proteomes" id="UP000029453">
    <property type="component" value="Unassembled WGS sequence"/>
</dbReference>
<keyword evidence="3" id="KW-1185">Reference proteome</keyword>
<dbReference type="PANTHER" id="PTHR43355:SF2">
    <property type="entry name" value="FLAVIN REDUCTASE (NADPH)"/>
    <property type="match status" value="1"/>
</dbReference>
<dbReference type="SUPFAM" id="SSF51735">
    <property type="entry name" value="NAD(P)-binding Rossmann-fold domains"/>
    <property type="match status" value="1"/>
</dbReference>
<dbReference type="InterPro" id="IPR036291">
    <property type="entry name" value="NAD(P)-bd_dom_sf"/>
</dbReference>
<protein>
    <submittedName>
        <fullName evidence="2">Predicted nucleoside-diphosphate sugar epimerase</fullName>
    </submittedName>
</protein>
<dbReference type="GO" id="GO:0004074">
    <property type="term" value="F:biliverdin reductase [NAD(P)H] activity"/>
    <property type="evidence" value="ECO:0007669"/>
    <property type="project" value="TreeGrafter"/>
</dbReference>
<dbReference type="InterPro" id="IPR016040">
    <property type="entry name" value="NAD(P)-bd_dom"/>
</dbReference>
<dbReference type="Pfam" id="PF13460">
    <property type="entry name" value="NAD_binding_10"/>
    <property type="match status" value="1"/>
</dbReference>
<dbReference type="AlphaFoldDB" id="M9LQG1"/>
<dbReference type="InterPro" id="IPR051606">
    <property type="entry name" value="Polyketide_Oxido-like"/>
</dbReference>
<dbReference type="RefSeq" id="WP_006286655.1">
    <property type="nucleotide sequence ID" value="NZ_BALG01000184.1"/>
</dbReference>
<dbReference type="EMBL" id="BALG01000184">
    <property type="protein sequence ID" value="GAC43091.1"/>
    <property type="molecule type" value="Genomic_DNA"/>
</dbReference>
<evidence type="ECO:0000313" key="3">
    <source>
        <dbReference type="Proteomes" id="UP000029453"/>
    </source>
</evidence>
<comment type="caution">
    <text evidence="2">The sequence shown here is derived from an EMBL/GenBank/DDBJ whole genome shotgun (WGS) entry which is preliminary data.</text>
</comment>
<dbReference type="OrthoDB" id="9785372at2"/>
<feature type="domain" description="NAD(P)-binding" evidence="1">
    <location>
        <begin position="7"/>
        <end position="172"/>
    </location>
</feature>
<accession>M9LQG1</accession>
<dbReference type="GO" id="GO:0042602">
    <property type="term" value="F:riboflavin reductase (NADPH) activity"/>
    <property type="evidence" value="ECO:0007669"/>
    <property type="project" value="TreeGrafter"/>
</dbReference>
<evidence type="ECO:0000313" key="2">
    <source>
        <dbReference type="EMBL" id="GAC43091.1"/>
    </source>
</evidence>